<gene>
    <name evidence="8" type="primary">EOG090X0A5X</name>
</gene>
<sequence length="397" mass="42967">MGRKKKKPSKPWCWYCNRDFDDEKILLQHQKAKHFKCHICHKKLYTGPGLSIHCMQVIRFKPVPICFNQTLMVHKETLDRVPNSLPNRGNIEIEIYGMEGIPEAEIRDHEAQKQSGKKIMTAEGAESSDEEGGPSAKKIKTSQPPVPETSTANTSAVGSIPMTPMLGSPFMAMGPMSHYLGHIPMMGAMPQMQLPGGQVPSPQSTPKPLFPTPSSSTSSISSASKPAFAAYSSGGAGAGATIVGESTVPKKSGVIATQAGSSKIMHPEEDLSLEELRARLGRYQKSTAVTNAPQVTMVSPPSVVTPTTAPGGMGIPIGHLPGMMIPMAMPHMALPPHMQIGMAPMGILRAPHMAGMPRGFSPYGSPLGFPMMQQRFRMRGLEDTMYVNVEHYFDVDH</sequence>
<keyword evidence="3" id="KW-0863">Zinc-finger</keyword>
<protein>
    <submittedName>
        <fullName evidence="8">EOG090X0A5X</fullName>
    </submittedName>
</protein>
<feature type="domain" description="C2H2-type" evidence="7">
    <location>
        <begin position="13"/>
        <end position="34"/>
    </location>
</feature>
<dbReference type="InterPro" id="IPR013087">
    <property type="entry name" value="Znf_C2H2_type"/>
</dbReference>
<evidence type="ECO:0000256" key="3">
    <source>
        <dbReference type="ARBA" id="ARBA00022771"/>
    </source>
</evidence>
<dbReference type="AlphaFoldDB" id="A0A9N6WXK2"/>
<evidence type="ECO:0000256" key="4">
    <source>
        <dbReference type="ARBA" id="ARBA00022833"/>
    </source>
</evidence>
<keyword evidence="2" id="KW-0479">Metal-binding</keyword>
<keyword evidence="5" id="KW-0539">Nucleus</keyword>
<proteinExistence type="predicted"/>
<evidence type="ECO:0000313" key="8">
    <source>
        <dbReference type="EMBL" id="CAG4642676.1"/>
    </source>
</evidence>
<evidence type="ECO:0000259" key="7">
    <source>
        <dbReference type="PROSITE" id="PS00028"/>
    </source>
</evidence>
<dbReference type="EMBL" id="OC986021">
    <property type="protein sequence ID" value="CAG4642676.1"/>
    <property type="molecule type" value="Genomic_DNA"/>
</dbReference>
<organism evidence="8">
    <name type="scientific">Evadne anonyx</name>
    <dbReference type="NCBI Taxonomy" id="141404"/>
    <lineage>
        <taxon>Eukaryota</taxon>
        <taxon>Metazoa</taxon>
        <taxon>Ecdysozoa</taxon>
        <taxon>Arthropoda</taxon>
        <taxon>Crustacea</taxon>
        <taxon>Branchiopoda</taxon>
        <taxon>Diplostraca</taxon>
        <taxon>Cladocera</taxon>
        <taxon>Onychopoda</taxon>
        <taxon>Podonidae</taxon>
        <taxon>Evadne</taxon>
    </lineage>
</organism>
<dbReference type="PANTHER" id="PTHR23215">
    <property type="entry name" value="ZINC FINGER PROTEIN 207"/>
    <property type="match status" value="1"/>
</dbReference>
<feature type="region of interest" description="Disordered" evidence="6">
    <location>
        <begin position="109"/>
        <end position="158"/>
    </location>
</feature>
<dbReference type="CDD" id="cd20908">
    <property type="entry name" value="SUF4-like"/>
    <property type="match status" value="1"/>
</dbReference>
<accession>A0A9N6WXK2</accession>
<feature type="region of interest" description="Disordered" evidence="6">
    <location>
        <begin position="194"/>
        <end position="218"/>
    </location>
</feature>
<evidence type="ECO:0000256" key="2">
    <source>
        <dbReference type="ARBA" id="ARBA00022723"/>
    </source>
</evidence>
<name>A0A9N6WXK2_9CRUS</name>
<reference evidence="8" key="1">
    <citation type="submission" date="2021-04" db="EMBL/GenBank/DDBJ databases">
        <authorList>
            <person name="Cornetti L."/>
        </authorList>
    </citation>
    <scope>NUCLEOTIDE SEQUENCE</scope>
</reference>
<dbReference type="GO" id="GO:0008270">
    <property type="term" value="F:zinc ion binding"/>
    <property type="evidence" value="ECO:0007669"/>
    <property type="project" value="UniProtKB-KW"/>
</dbReference>
<keyword evidence="4" id="KW-0862">Zinc</keyword>
<dbReference type="GO" id="GO:0005634">
    <property type="term" value="C:nucleus"/>
    <property type="evidence" value="ECO:0007669"/>
    <property type="project" value="UniProtKB-SubCell"/>
</dbReference>
<comment type="subcellular location">
    <subcellularLocation>
        <location evidence="1">Nucleus</location>
    </subcellularLocation>
</comment>
<evidence type="ECO:0000256" key="1">
    <source>
        <dbReference type="ARBA" id="ARBA00004123"/>
    </source>
</evidence>
<dbReference type="PROSITE" id="PS00028">
    <property type="entry name" value="ZINC_FINGER_C2H2_1"/>
    <property type="match status" value="1"/>
</dbReference>
<evidence type="ECO:0000256" key="5">
    <source>
        <dbReference type="ARBA" id="ARBA00023242"/>
    </source>
</evidence>
<evidence type="ECO:0000256" key="6">
    <source>
        <dbReference type="SAM" id="MobiDB-lite"/>
    </source>
</evidence>
<dbReference type="PANTHER" id="PTHR23215:SF0">
    <property type="entry name" value="BUB3-INTERACTING AND GLEBS MOTIF-CONTAINING PROTEIN ZNF207"/>
    <property type="match status" value="1"/>
</dbReference>
<feature type="compositionally biased region" description="Polar residues" evidence="6">
    <location>
        <begin position="148"/>
        <end position="157"/>
    </location>
</feature>